<sequence length="107" mass="12349">MRKSKIIKSVYIELFEKTSMRYVVIYNNNIIYLHKRYIKKLLHVRSSLMTSHIFRVDNISSPQDPHLMAGLILGPHGFTTNTFCFLLKGYEYSRNPSNLGRGPGNGT</sequence>
<keyword evidence="2" id="KW-1185">Reference proteome</keyword>
<proteinExistence type="predicted"/>
<name>A0AAV6YBP6_ENGPU</name>
<accession>A0AAV6YBP6</accession>
<dbReference type="EMBL" id="WNYA01096016">
    <property type="protein sequence ID" value="KAG8534657.1"/>
    <property type="molecule type" value="Genomic_DNA"/>
</dbReference>
<organism evidence="1 2">
    <name type="scientific">Engystomops pustulosus</name>
    <name type="common">Tungara frog</name>
    <name type="synonym">Physalaemus pustulosus</name>
    <dbReference type="NCBI Taxonomy" id="76066"/>
    <lineage>
        <taxon>Eukaryota</taxon>
        <taxon>Metazoa</taxon>
        <taxon>Chordata</taxon>
        <taxon>Craniata</taxon>
        <taxon>Vertebrata</taxon>
        <taxon>Euteleostomi</taxon>
        <taxon>Amphibia</taxon>
        <taxon>Batrachia</taxon>
        <taxon>Anura</taxon>
        <taxon>Neobatrachia</taxon>
        <taxon>Hyloidea</taxon>
        <taxon>Leptodactylidae</taxon>
        <taxon>Leiuperinae</taxon>
        <taxon>Engystomops</taxon>
    </lineage>
</organism>
<evidence type="ECO:0000313" key="2">
    <source>
        <dbReference type="Proteomes" id="UP000824782"/>
    </source>
</evidence>
<gene>
    <name evidence="1" type="ORF">GDO81_018902</name>
</gene>
<comment type="caution">
    <text evidence="1">The sequence shown here is derived from an EMBL/GenBank/DDBJ whole genome shotgun (WGS) entry which is preliminary data.</text>
</comment>
<protein>
    <submittedName>
        <fullName evidence="1">Uncharacterized protein</fullName>
    </submittedName>
</protein>
<dbReference type="AlphaFoldDB" id="A0AAV6YBP6"/>
<evidence type="ECO:0000313" key="1">
    <source>
        <dbReference type="EMBL" id="KAG8534657.1"/>
    </source>
</evidence>
<dbReference type="Proteomes" id="UP000824782">
    <property type="component" value="Unassembled WGS sequence"/>
</dbReference>
<reference evidence="1" key="1">
    <citation type="thesis" date="2020" institute="ProQuest LLC" country="789 East Eisenhower Parkway, Ann Arbor, MI, USA">
        <title>Comparative Genomics and Chromosome Evolution.</title>
        <authorList>
            <person name="Mudd A.B."/>
        </authorList>
    </citation>
    <scope>NUCLEOTIDE SEQUENCE</scope>
    <source>
        <strain evidence="1">237g6f4</strain>
        <tissue evidence="1">Blood</tissue>
    </source>
</reference>